<comment type="caution">
    <text evidence="1">The sequence shown here is derived from an EMBL/GenBank/DDBJ whole genome shotgun (WGS) entry which is preliminary data.</text>
</comment>
<proteinExistence type="predicted"/>
<dbReference type="Proteomes" id="UP000177869">
    <property type="component" value="Unassembled WGS sequence"/>
</dbReference>
<dbReference type="EMBL" id="MFTI01000022">
    <property type="protein sequence ID" value="OGI59888.1"/>
    <property type="molecule type" value="Genomic_DNA"/>
</dbReference>
<evidence type="ECO:0000313" key="2">
    <source>
        <dbReference type="Proteomes" id="UP000177869"/>
    </source>
</evidence>
<organism evidence="1 2">
    <name type="scientific">Candidatus Nomurabacteria bacterium RIFCSPHIGHO2_01_FULL_38_19</name>
    <dbReference type="NCBI Taxonomy" id="1801732"/>
    <lineage>
        <taxon>Bacteria</taxon>
        <taxon>Candidatus Nomuraibacteriota</taxon>
    </lineage>
</organism>
<accession>A0A1F6UR94</accession>
<name>A0A1F6UR94_9BACT</name>
<reference evidence="1 2" key="1">
    <citation type="journal article" date="2016" name="Nat. Commun.">
        <title>Thousands of microbial genomes shed light on interconnected biogeochemical processes in an aquifer system.</title>
        <authorList>
            <person name="Anantharaman K."/>
            <person name="Brown C.T."/>
            <person name="Hug L.A."/>
            <person name="Sharon I."/>
            <person name="Castelle C.J."/>
            <person name="Probst A.J."/>
            <person name="Thomas B.C."/>
            <person name="Singh A."/>
            <person name="Wilkins M.J."/>
            <person name="Karaoz U."/>
            <person name="Brodie E.L."/>
            <person name="Williams K.H."/>
            <person name="Hubbard S.S."/>
            <person name="Banfield J.F."/>
        </authorList>
    </citation>
    <scope>NUCLEOTIDE SEQUENCE [LARGE SCALE GENOMIC DNA]</scope>
</reference>
<gene>
    <name evidence="1" type="ORF">A2814_00995</name>
</gene>
<sequence>MKFLQRKLQKIISRSKKKKLLEAKLSIGDFEFVFVTLLDEKLITYNNYLNLKSEYVKRNLNLEVIKITAPRTFGKWGENHISSLIPEFKSASKIKAGGKFDLFYKKEKKIIKIEVKAGRAIDRTNDKAPYHERALVSTDISGLFDMNFQQMKPTCFDVVIMIGVWADKFRYWLMTSEQVKKNKYFSTGQHRGNKGYEGQLHIKTENIAEFSKFEVTIKQIFEIIRNL</sequence>
<dbReference type="AlphaFoldDB" id="A0A1F6UR94"/>
<protein>
    <submittedName>
        <fullName evidence="1">Uncharacterized protein</fullName>
    </submittedName>
</protein>
<evidence type="ECO:0000313" key="1">
    <source>
        <dbReference type="EMBL" id="OGI59888.1"/>
    </source>
</evidence>